<proteinExistence type="predicted"/>
<reference evidence="2 3" key="1">
    <citation type="journal article" date="2014" name="PLoS Genet.">
        <title>Phylogenetically driven sequencing of extremely halophilic archaea reveals strategies for static and dynamic osmo-response.</title>
        <authorList>
            <person name="Becker E.A."/>
            <person name="Seitzer P.M."/>
            <person name="Tritt A."/>
            <person name="Larsen D."/>
            <person name="Krusor M."/>
            <person name="Yao A.I."/>
            <person name="Wu D."/>
            <person name="Madern D."/>
            <person name="Eisen J.A."/>
            <person name="Darling A.E."/>
            <person name="Facciotti M.T."/>
        </authorList>
    </citation>
    <scope>NUCLEOTIDE SEQUENCE [LARGE SCALE GENOMIC DNA]</scope>
    <source>
        <strain evidence="2 3">DSM 1137</strain>
    </source>
</reference>
<sequence length="320" mass="36800">MPVNFRKWVSESVRRTKNDPKMGIPRSAYYAYVGALLTVTNRKSWGTNIFDCDWDLLIILDGCRVDAIQEVADEYSYINKINSIRSVGSTSFEWMPLTFQQRYRHKIQDTAYVSGNPYITPVFREKKEPPVKQSLPFGPKDYDVVDPSDFLYLDEVRKYGIDSKKNCILPRTMTDRAVDVARSRNPDRLIVHYMQPHEPHIGEEKGLGQNVFTSLREKKITKEEAWASYIENLRLVLDELEVLLENVNAEKAVITADHGEAFGEFGFYAHQIGCPLPVVRKVPWVETSAIDQETYSPTIKPNTVTNQDTLEDHLEDLGYI</sequence>
<name>M0DMN8_9EURY</name>
<organism evidence="2 3">
    <name type="scientific">Halorubrum saccharovorum DSM 1137</name>
    <dbReference type="NCBI Taxonomy" id="1227484"/>
    <lineage>
        <taxon>Archaea</taxon>
        <taxon>Methanobacteriati</taxon>
        <taxon>Methanobacteriota</taxon>
        <taxon>Stenosarchaea group</taxon>
        <taxon>Halobacteria</taxon>
        <taxon>Halobacteriales</taxon>
        <taxon>Haloferacaceae</taxon>
        <taxon>Halorubrum</taxon>
    </lineage>
</organism>
<dbReference type="Gene3D" id="3.40.720.10">
    <property type="entry name" value="Alkaline Phosphatase, subunit A"/>
    <property type="match status" value="1"/>
</dbReference>
<dbReference type="OrthoDB" id="100846at2157"/>
<dbReference type="EMBL" id="AOJE01000070">
    <property type="protein sequence ID" value="ELZ36063.1"/>
    <property type="molecule type" value="Genomic_DNA"/>
</dbReference>
<evidence type="ECO:0000313" key="2">
    <source>
        <dbReference type="EMBL" id="ELZ36063.1"/>
    </source>
</evidence>
<dbReference type="InterPro" id="IPR017850">
    <property type="entry name" value="Alkaline_phosphatase_core_sf"/>
</dbReference>
<protein>
    <recommendedName>
        <fullName evidence="4">Sulfatase N-terminal domain-containing protein</fullName>
    </recommendedName>
</protein>
<feature type="coiled-coil region" evidence="1">
    <location>
        <begin position="230"/>
        <end position="257"/>
    </location>
</feature>
<dbReference type="eggNOG" id="arCOG04525">
    <property type="taxonomic scope" value="Archaea"/>
</dbReference>
<evidence type="ECO:0000256" key="1">
    <source>
        <dbReference type="SAM" id="Coils"/>
    </source>
</evidence>
<keyword evidence="1" id="KW-0175">Coiled coil</keyword>
<dbReference type="Proteomes" id="UP000011514">
    <property type="component" value="Unassembled WGS sequence"/>
</dbReference>
<evidence type="ECO:0000313" key="3">
    <source>
        <dbReference type="Proteomes" id="UP000011514"/>
    </source>
</evidence>
<gene>
    <name evidence="2" type="ORF">C471_14677</name>
</gene>
<dbReference type="SUPFAM" id="SSF53649">
    <property type="entry name" value="Alkaline phosphatase-like"/>
    <property type="match status" value="1"/>
</dbReference>
<evidence type="ECO:0008006" key="4">
    <source>
        <dbReference type="Google" id="ProtNLM"/>
    </source>
</evidence>
<dbReference type="AlphaFoldDB" id="M0DMN8"/>
<comment type="caution">
    <text evidence="2">The sequence shown here is derived from an EMBL/GenBank/DDBJ whole genome shotgun (WGS) entry which is preliminary data.</text>
</comment>
<keyword evidence="3" id="KW-1185">Reference proteome</keyword>
<dbReference type="RefSeq" id="WP_004050221.1">
    <property type="nucleotide sequence ID" value="NZ_AOJE01000070.1"/>
</dbReference>
<accession>M0DMN8</accession>